<dbReference type="RefSeq" id="WP_147101872.1">
    <property type="nucleotide sequence ID" value="NZ_VOOS01000006.1"/>
</dbReference>
<evidence type="ECO:0000259" key="2">
    <source>
        <dbReference type="Pfam" id="PF00892"/>
    </source>
</evidence>
<sequence length="291" mass="32830">MLEKYKYHIWLHITVLIFGFTGVLGKLIETSSYLLVWYRVGIALIALLGYFLLKKHSLKVDKKLLGKILLVGVIIAVHWVTFFEAIKQSNVSVALVCFSSSTLFTSLIEPLYFKRKIKPYELIFGLLIIIGLYFIFSFEFKYITGMILSVFSAALASWFTVLNGMLIKKSNSKTISFYELLGAFSIVTIYLLISNGVNFSISATDIKWLLILGVICTAFAFMLSVEVMKKISPYTVTISVNLEPIYSILLALLIWPESETMTLGFYLGTSIVIVTIFLNAYFKKGLEKSAT</sequence>
<protein>
    <submittedName>
        <fullName evidence="3">EamA family transporter</fullName>
    </submittedName>
</protein>
<reference evidence="3 4" key="1">
    <citation type="submission" date="2019-08" db="EMBL/GenBank/DDBJ databases">
        <title>Genome of Vicingus serpentipes NCIMB 15042.</title>
        <authorList>
            <person name="Bowman J.P."/>
        </authorList>
    </citation>
    <scope>NUCLEOTIDE SEQUENCE [LARGE SCALE GENOMIC DNA]</scope>
    <source>
        <strain evidence="3 4">NCIMB 15042</strain>
    </source>
</reference>
<dbReference type="InterPro" id="IPR000620">
    <property type="entry name" value="EamA_dom"/>
</dbReference>
<proteinExistence type="predicted"/>
<evidence type="ECO:0000256" key="1">
    <source>
        <dbReference type="SAM" id="Phobius"/>
    </source>
</evidence>
<dbReference type="Proteomes" id="UP000321721">
    <property type="component" value="Unassembled WGS sequence"/>
</dbReference>
<keyword evidence="1" id="KW-1133">Transmembrane helix</keyword>
<dbReference type="Pfam" id="PF00892">
    <property type="entry name" value="EamA"/>
    <property type="match status" value="2"/>
</dbReference>
<evidence type="ECO:0000313" key="4">
    <source>
        <dbReference type="Proteomes" id="UP000321721"/>
    </source>
</evidence>
<feature type="transmembrane region" description="Helical" evidence="1">
    <location>
        <begin position="142"/>
        <end position="163"/>
    </location>
</feature>
<keyword evidence="4" id="KW-1185">Reference proteome</keyword>
<feature type="domain" description="EamA" evidence="2">
    <location>
        <begin position="8"/>
        <end position="136"/>
    </location>
</feature>
<feature type="transmembrane region" description="Helical" evidence="1">
    <location>
        <begin position="7"/>
        <end position="28"/>
    </location>
</feature>
<keyword evidence="1" id="KW-0472">Membrane</keyword>
<feature type="transmembrane region" description="Helical" evidence="1">
    <location>
        <begin position="261"/>
        <end position="282"/>
    </location>
</feature>
<dbReference type="GO" id="GO:0016020">
    <property type="term" value="C:membrane"/>
    <property type="evidence" value="ECO:0007669"/>
    <property type="project" value="InterPro"/>
</dbReference>
<feature type="transmembrane region" description="Helical" evidence="1">
    <location>
        <begin position="65"/>
        <end position="86"/>
    </location>
</feature>
<dbReference type="SUPFAM" id="SSF103481">
    <property type="entry name" value="Multidrug resistance efflux transporter EmrE"/>
    <property type="match status" value="2"/>
</dbReference>
<dbReference type="EMBL" id="VOOS01000006">
    <property type="protein sequence ID" value="TXB63936.1"/>
    <property type="molecule type" value="Genomic_DNA"/>
</dbReference>
<keyword evidence="1" id="KW-0812">Transmembrane</keyword>
<comment type="caution">
    <text evidence="3">The sequence shown here is derived from an EMBL/GenBank/DDBJ whole genome shotgun (WGS) entry which is preliminary data.</text>
</comment>
<dbReference type="AlphaFoldDB" id="A0A5C6RNQ5"/>
<feature type="transmembrane region" description="Helical" evidence="1">
    <location>
        <begin position="234"/>
        <end position="255"/>
    </location>
</feature>
<dbReference type="InterPro" id="IPR037185">
    <property type="entry name" value="EmrE-like"/>
</dbReference>
<organism evidence="3 4">
    <name type="scientific">Vicingus serpentipes</name>
    <dbReference type="NCBI Taxonomy" id="1926625"/>
    <lineage>
        <taxon>Bacteria</taxon>
        <taxon>Pseudomonadati</taxon>
        <taxon>Bacteroidota</taxon>
        <taxon>Flavobacteriia</taxon>
        <taxon>Flavobacteriales</taxon>
        <taxon>Vicingaceae</taxon>
        <taxon>Vicingus</taxon>
    </lineage>
</organism>
<dbReference type="OrthoDB" id="9150437at2"/>
<dbReference type="PANTHER" id="PTHR22911:SF79">
    <property type="entry name" value="MOBA-LIKE NTP TRANSFERASE DOMAIN-CONTAINING PROTEIN"/>
    <property type="match status" value="1"/>
</dbReference>
<feature type="domain" description="EamA" evidence="2">
    <location>
        <begin position="144"/>
        <end position="279"/>
    </location>
</feature>
<evidence type="ECO:0000313" key="3">
    <source>
        <dbReference type="EMBL" id="TXB63936.1"/>
    </source>
</evidence>
<gene>
    <name evidence="3" type="ORF">FRY74_11825</name>
</gene>
<dbReference type="PANTHER" id="PTHR22911">
    <property type="entry name" value="ACYL-MALONYL CONDENSING ENZYME-RELATED"/>
    <property type="match status" value="1"/>
</dbReference>
<feature type="transmembrane region" description="Helical" evidence="1">
    <location>
        <begin position="120"/>
        <end position="136"/>
    </location>
</feature>
<feature type="transmembrane region" description="Helical" evidence="1">
    <location>
        <begin position="208"/>
        <end position="227"/>
    </location>
</feature>
<feature type="transmembrane region" description="Helical" evidence="1">
    <location>
        <begin position="92"/>
        <end position="113"/>
    </location>
</feature>
<feature type="transmembrane region" description="Helical" evidence="1">
    <location>
        <begin position="34"/>
        <end position="53"/>
    </location>
</feature>
<name>A0A5C6RNQ5_9FLAO</name>
<accession>A0A5C6RNQ5</accession>
<dbReference type="Gene3D" id="1.10.3730.20">
    <property type="match status" value="1"/>
</dbReference>
<feature type="transmembrane region" description="Helical" evidence="1">
    <location>
        <begin position="175"/>
        <end position="193"/>
    </location>
</feature>